<evidence type="ECO:0000256" key="2">
    <source>
        <dbReference type="ARBA" id="ARBA00012916"/>
    </source>
</evidence>
<dbReference type="RefSeq" id="WP_146920651.1">
    <property type="nucleotide sequence ID" value="NZ_CP042430.1"/>
</dbReference>
<dbReference type="GO" id="GO:0006002">
    <property type="term" value="P:fructose 6-phosphate metabolic process"/>
    <property type="evidence" value="ECO:0007669"/>
    <property type="project" value="TreeGrafter"/>
</dbReference>
<dbReference type="EMBL" id="CP042430">
    <property type="protein sequence ID" value="QEC48757.1"/>
    <property type="molecule type" value="Genomic_DNA"/>
</dbReference>
<evidence type="ECO:0000313" key="5">
    <source>
        <dbReference type="EMBL" id="QEC48757.1"/>
    </source>
</evidence>
<gene>
    <name evidence="5" type="ORF">FSW04_15040</name>
</gene>
<proteinExistence type="predicted"/>
<evidence type="ECO:0000259" key="4">
    <source>
        <dbReference type="PROSITE" id="PS51464"/>
    </source>
</evidence>
<protein>
    <recommendedName>
        <fullName evidence="3">Glutamine--fructose-6-phosphate aminotransferase [isomerizing]</fullName>
        <ecNumber evidence="2">2.6.1.16</ecNumber>
    </recommendedName>
</protein>
<keyword evidence="6" id="KW-1185">Reference proteome</keyword>
<dbReference type="OrthoDB" id="5188418at2"/>
<dbReference type="AlphaFoldDB" id="A0A5B8U720"/>
<dbReference type="EC" id="2.6.1.16" evidence="2"/>
<dbReference type="PANTHER" id="PTHR10937">
    <property type="entry name" value="GLUCOSAMINE--FRUCTOSE-6-PHOSPHATE AMINOTRANSFERASE, ISOMERIZING"/>
    <property type="match status" value="1"/>
</dbReference>
<dbReference type="InterPro" id="IPR001347">
    <property type="entry name" value="SIS_dom"/>
</dbReference>
<dbReference type="KEGG" id="bsol:FSW04_15040"/>
<dbReference type="GO" id="GO:0006487">
    <property type="term" value="P:protein N-linked glycosylation"/>
    <property type="evidence" value="ECO:0007669"/>
    <property type="project" value="TreeGrafter"/>
</dbReference>
<organism evidence="5 6">
    <name type="scientific">Baekduia soli</name>
    <dbReference type="NCBI Taxonomy" id="496014"/>
    <lineage>
        <taxon>Bacteria</taxon>
        <taxon>Bacillati</taxon>
        <taxon>Actinomycetota</taxon>
        <taxon>Thermoleophilia</taxon>
        <taxon>Solirubrobacterales</taxon>
        <taxon>Baekduiaceae</taxon>
        <taxon>Baekduia</taxon>
    </lineage>
</organism>
<feature type="domain" description="SIS" evidence="4">
    <location>
        <begin position="51"/>
        <end position="185"/>
    </location>
</feature>
<evidence type="ECO:0000256" key="3">
    <source>
        <dbReference type="ARBA" id="ARBA00016090"/>
    </source>
</evidence>
<accession>A0A5B8U720</accession>
<dbReference type="Proteomes" id="UP000321805">
    <property type="component" value="Chromosome"/>
</dbReference>
<dbReference type="SUPFAM" id="SSF53697">
    <property type="entry name" value="SIS domain"/>
    <property type="match status" value="1"/>
</dbReference>
<evidence type="ECO:0000256" key="1">
    <source>
        <dbReference type="ARBA" id="ARBA00001031"/>
    </source>
</evidence>
<dbReference type="PROSITE" id="PS51464">
    <property type="entry name" value="SIS"/>
    <property type="match status" value="1"/>
</dbReference>
<evidence type="ECO:0000313" key="6">
    <source>
        <dbReference type="Proteomes" id="UP000321805"/>
    </source>
</evidence>
<dbReference type="PANTHER" id="PTHR10937:SF0">
    <property type="entry name" value="GLUTAMINE--FRUCTOSE-6-PHOSPHATE TRANSAMINASE (ISOMERIZING)"/>
    <property type="match status" value="1"/>
</dbReference>
<dbReference type="GO" id="GO:0097367">
    <property type="term" value="F:carbohydrate derivative binding"/>
    <property type="evidence" value="ECO:0007669"/>
    <property type="project" value="InterPro"/>
</dbReference>
<comment type="catalytic activity">
    <reaction evidence="1">
        <text>D-fructose 6-phosphate + L-glutamine = D-glucosamine 6-phosphate + L-glutamate</text>
        <dbReference type="Rhea" id="RHEA:13237"/>
        <dbReference type="ChEBI" id="CHEBI:29985"/>
        <dbReference type="ChEBI" id="CHEBI:58359"/>
        <dbReference type="ChEBI" id="CHEBI:58725"/>
        <dbReference type="ChEBI" id="CHEBI:61527"/>
        <dbReference type="EC" id="2.6.1.16"/>
    </reaction>
</comment>
<sequence>MTDTRWHTDDHPELRAGPPWVMQEMIATQPALAEQMLSHPSPAAAAIAAEIESALAAGRSVTVTGCGTSEHAAHGIAALIRGVVNRGRRPLIHARPALSAAIDPIDGVCLAVSHDGGTRATALATAAARQAGARTAAVVHDPSSAVAAAVDHVLVTPRHDDSWCHTVAYTSAIAAGAAIAEHLGPMTIQPAAAAAVLRSGAAVDAVPLADHLSGSRVLLCAGAGIDHITARELALKIAEGARMPTVALDSRLCCTARSPATTPATR</sequence>
<dbReference type="GO" id="GO:0004360">
    <property type="term" value="F:glutamine-fructose-6-phosphate transaminase (isomerizing) activity"/>
    <property type="evidence" value="ECO:0007669"/>
    <property type="project" value="UniProtKB-EC"/>
</dbReference>
<dbReference type="Gene3D" id="3.40.50.10490">
    <property type="entry name" value="Glucose-6-phosphate isomerase like protein, domain 1"/>
    <property type="match status" value="1"/>
</dbReference>
<name>A0A5B8U720_9ACTN</name>
<dbReference type="GO" id="GO:0006047">
    <property type="term" value="P:UDP-N-acetylglucosamine metabolic process"/>
    <property type="evidence" value="ECO:0007669"/>
    <property type="project" value="TreeGrafter"/>
</dbReference>
<dbReference type="Pfam" id="PF01380">
    <property type="entry name" value="SIS"/>
    <property type="match status" value="1"/>
</dbReference>
<dbReference type="InterPro" id="IPR046348">
    <property type="entry name" value="SIS_dom_sf"/>
</dbReference>
<reference evidence="5 6" key="1">
    <citation type="journal article" date="2018" name="J. Microbiol.">
        <title>Baekduia soli gen. nov., sp. nov., a novel bacterium isolated from the soil of Baekdu Mountain and proposal of a novel family name, Baekduiaceae fam. nov.</title>
        <authorList>
            <person name="An D.S."/>
            <person name="Siddiqi M.Z."/>
            <person name="Kim K.H."/>
            <person name="Yu H.S."/>
            <person name="Im W.T."/>
        </authorList>
    </citation>
    <scope>NUCLEOTIDE SEQUENCE [LARGE SCALE GENOMIC DNA]</scope>
    <source>
        <strain evidence="5 6">BR7-21</strain>
    </source>
</reference>